<evidence type="ECO:0000313" key="2">
    <source>
        <dbReference type="Proteomes" id="UP000219922"/>
    </source>
</evidence>
<evidence type="ECO:0000313" key="1">
    <source>
        <dbReference type="EMBL" id="PDZ94600.1"/>
    </source>
</evidence>
<reference evidence="1 2" key="1">
    <citation type="submission" date="2017-09" db="EMBL/GenBank/DDBJ databases">
        <title>Large-scale bioinformatics analysis of Bacillus genomes uncovers conserved roles of natural products in bacterial physiology.</title>
        <authorList>
            <consortium name="Agbiome Team Llc"/>
            <person name="Bleich R.M."/>
            <person name="Grubbs K.J."/>
            <person name="Santa Maria K.C."/>
            <person name="Allen S.E."/>
            <person name="Farag S."/>
            <person name="Shank E.A."/>
            <person name="Bowers A."/>
        </authorList>
    </citation>
    <scope>NUCLEOTIDE SEQUENCE [LARGE SCALE GENOMIC DNA]</scope>
    <source>
        <strain evidence="1 2">AFS092789</strain>
    </source>
</reference>
<dbReference type="Proteomes" id="UP000219922">
    <property type="component" value="Unassembled WGS sequence"/>
</dbReference>
<proteinExistence type="predicted"/>
<gene>
    <name evidence="1" type="ORF">CON36_32950</name>
</gene>
<dbReference type="Pfam" id="PF20126">
    <property type="entry name" value="TumE"/>
    <property type="match status" value="1"/>
</dbReference>
<dbReference type="EMBL" id="NVMX01000154">
    <property type="protein sequence ID" value="PDZ94600.1"/>
    <property type="molecule type" value="Genomic_DNA"/>
</dbReference>
<dbReference type="AlphaFoldDB" id="A0A9X6SSY3"/>
<accession>A0A9X6SSY3</accession>
<dbReference type="InterPro" id="IPR045397">
    <property type="entry name" value="TumE-like"/>
</dbReference>
<dbReference type="RefSeq" id="WP_098006874.1">
    <property type="nucleotide sequence ID" value="NZ_NVMX01000154.1"/>
</dbReference>
<protein>
    <submittedName>
        <fullName evidence="1">Uncharacterized protein</fullName>
    </submittedName>
</protein>
<comment type="caution">
    <text evidence="1">The sequence shown here is derived from an EMBL/GenBank/DDBJ whole genome shotgun (WGS) entry which is preliminary data.</text>
</comment>
<sequence length="161" mass="18609">MSTGIPRSNFRLIEREYEDVIEEIRNGAAGLPSDPPGAIRKTIVFKDLTKLSCQEIISEGIIEFYQYDFYDNDGNIVMKFHSEPHEDKKYQTDTEPFHMHVRKDEHDLKASVRLPNKHFKELVQIINLIITSPHLHYAFTQQGGNATTVSVKKGKPVKRKR</sequence>
<name>A0A9X6SSY3_BACCE</name>
<organism evidence="1 2">
    <name type="scientific">Bacillus cereus</name>
    <dbReference type="NCBI Taxonomy" id="1396"/>
    <lineage>
        <taxon>Bacteria</taxon>
        <taxon>Bacillati</taxon>
        <taxon>Bacillota</taxon>
        <taxon>Bacilli</taxon>
        <taxon>Bacillales</taxon>
        <taxon>Bacillaceae</taxon>
        <taxon>Bacillus</taxon>
        <taxon>Bacillus cereus group</taxon>
    </lineage>
</organism>